<dbReference type="Gene3D" id="3.40.50.12780">
    <property type="entry name" value="N-terminal domain of ligase-like"/>
    <property type="match status" value="1"/>
</dbReference>
<proteinExistence type="inferred from homology"/>
<dbReference type="PANTHER" id="PTHR43201:SF5">
    <property type="entry name" value="MEDIUM-CHAIN ACYL-COA LIGASE ACSF2, MITOCHONDRIAL"/>
    <property type="match status" value="1"/>
</dbReference>
<evidence type="ECO:0000259" key="3">
    <source>
        <dbReference type="Pfam" id="PF00501"/>
    </source>
</evidence>
<evidence type="ECO:0000313" key="6">
    <source>
        <dbReference type="Proteomes" id="UP001335729"/>
    </source>
</evidence>
<dbReference type="PANTHER" id="PTHR43201">
    <property type="entry name" value="ACYL-COA SYNTHETASE"/>
    <property type="match status" value="1"/>
</dbReference>
<evidence type="ECO:0000256" key="2">
    <source>
        <dbReference type="ARBA" id="ARBA00022598"/>
    </source>
</evidence>
<keyword evidence="6" id="KW-1185">Reference proteome</keyword>
<dbReference type="Gene3D" id="3.30.300.30">
    <property type="match status" value="1"/>
</dbReference>
<organism evidence="5 6">
    <name type="scientific">Gordonia prachuapensis</name>
    <dbReference type="NCBI Taxonomy" id="3115651"/>
    <lineage>
        <taxon>Bacteria</taxon>
        <taxon>Bacillati</taxon>
        <taxon>Actinomycetota</taxon>
        <taxon>Actinomycetes</taxon>
        <taxon>Mycobacteriales</taxon>
        <taxon>Gordoniaceae</taxon>
        <taxon>Gordonia</taxon>
    </lineage>
</organism>
<dbReference type="RefSeq" id="WP_330505998.1">
    <property type="nucleotide sequence ID" value="NZ_JAZDUE010000013.1"/>
</dbReference>
<dbReference type="InterPro" id="IPR025110">
    <property type="entry name" value="AMP-bd_C"/>
</dbReference>
<keyword evidence="2" id="KW-0436">Ligase</keyword>
<evidence type="ECO:0000256" key="1">
    <source>
        <dbReference type="ARBA" id="ARBA00006432"/>
    </source>
</evidence>
<name>A0ABU7MXG7_9ACTN</name>
<gene>
    <name evidence="5" type="ORF">V1Y59_16285</name>
</gene>
<comment type="caution">
    <text evidence="5">The sequence shown here is derived from an EMBL/GenBank/DDBJ whole genome shotgun (WGS) entry which is preliminary data.</text>
</comment>
<feature type="domain" description="AMP-binding enzyme C-terminal" evidence="4">
    <location>
        <begin position="401"/>
        <end position="476"/>
    </location>
</feature>
<dbReference type="Proteomes" id="UP001335729">
    <property type="component" value="Unassembled WGS sequence"/>
</dbReference>
<dbReference type="Pfam" id="PF13193">
    <property type="entry name" value="AMP-binding_C"/>
    <property type="match status" value="1"/>
</dbReference>
<dbReference type="InterPro" id="IPR045851">
    <property type="entry name" value="AMP-bd_C_sf"/>
</dbReference>
<sequence>MDTDAIATLPDRRASAEPDGRCLADSETTLSNADFADAVSRAAGHFSALGVRRGDVVAVMMPNRVELVVSMFAAWRLGAACTPMNPALTSDEALYQLTDSHSAVVVADEASVTKLGDATATVVPVADLGATSGASTVHGADAADVALLIYTSGTTGRPKGVILDHANLTAMASMVIEWFGMTSADRALLILPLFHINGIMASIVSPLLVGGSSMIAPRFDPAAFWGIVAEEQPTFTSGVPTIYAMLANLPADVVVEANPLRFVVCGAAPMPPGLISAFEDRYGVPVVEGYGLSETSAACTINPVAGERRSGSVGLALPGVDIRIVAEGVVRSVGESGEVEVHGPNVMRGYLGRPEATADALQDGWLRTGDVGRLDEDGYLYLVDRVKDIIIRGGENIYPQEVENVILRHPAVAEAAVVGRPDDTYGEQPVAVVVATPGASLDAAEMETFCRSRLARYKVPREIHVVDALPRNSVGKVVKGTVRDMIAEVVRA</sequence>
<feature type="domain" description="AMP-dependent synthetase/ligase" evidence="3">
    <location>
        <begin position="11"/>
        <end position="351"/>
    </location>
</feature>
<evidence type="ECO:0000259" key="4">
    <source>
        <dbReference type="Pfam" id="PF13193"/>
    </source>
</evidence>
<comment type="similarity">
    <text evidence="1">Belongs to the ATP-dependent AMP-binding enzyme family.</text>
</comment>
<dbReference type="InterPro" id="IPR020845">
    <property type="entry name" value="AMP-binding_CS"/>
</dbReference>
<dbReference type="InterPro" id="IPR042099">
    <property type="entry name" value="ANL_N_sf"/>
</dbReference>
<dbReference type="PROSITE" id="PS00455">
    <property type="entry name" value="AMP_BINDING"/>
    <property type="match status" value="1"/>
</dbReference>
<accession>A0ABU7MXG7</accession>
<evidence type="ECO:0000313" key="5">
    <source>
        <dbReference type="EMBL" id="MEE4024646.1"/>
    </source>
</evidence>
<protein>
    <submittedName>
        <fullName evidence="5">AMP-binding protein</fullName>
    </submittedName>
</protein>
<dbReference type="InterPro" id="IPR000873">
    <property type="entry name" value="AMP-dep_synth/lig_dom"/>
</dbReference>
<dbReference type="Pfam" id="PF00501">
    <property type="entry name" value="AMP-binding"/>
    <property type="match status" value="1"/>
</dbReference>
<reference evidence="5 6" key="1">
    <citation type="submission" date="2024-01" db="EMBL/GenBank/DDBJ databases">
        <title>Draft genome sequence of Gordonia sp. PKS22-38.</title>
        <authorList>
            <person name="Suphannarot A."/>
            <person name="Mingma R."/>
        </authorList>
    </citation>
    <scope>NUCLEOTIDE SEQUENCE [LARGE SCALE GENOMIC DNA]</scope>
    <source>
        <strain evidence="5 6">PKS22-38</strain>
    </source>
</reference>
<dbReference type="EMBL" id="JAZDUE010000013">
    <property type="protein sequence ID" value="MEE4024646.1"/>
    <property type="molecule type" value="Genomic_DNA"/>
</dbReference>
<dbReference type="SUPFAM" id="SSF56801">
    <property type="entry name" value="Acetyl-CoA synthetase-like"/>
    <property type="match status" value="1"/>
</dbReference>